<dbReference type="Proteomes" id="UP000628442">
    <property type="component" value="Unassembled WGS sequence"/>
</dbReference>
<keyword evidence="1" id="KW-1133">Transmembrane helix</keyword>
<reference evidence="2" key="3">
    <citation type="submission" date="2022-12" db="EMBL/GenBank/DDBJ databases">
        <authorList>
            <person name="Sun Q."/>
            <person name="Kim S."/>
        </authorList>
    </citation>
    <scope>NUCLEOTIDE SEQUENCE</scope>
    <source>
        <strain evidence="2">KCTC 12343</strain>
    </source>
</reference>
<dbReference type="Proteomes" id="UP000292307">
    <property type="component" value="Chromosome"/>
</dbReference>
<reference evidence="3 4" key="2">
    <citation type="submission" date="2019-02" db="EMBL/GenBank/DDBJ databases">
        <title>Draft Genome Sequences of Six Type Strains of the Genus Massilia.</title>
        <authorList>
            <person name="Miess H."/>
            <person name="Frediansyhah A."/>
            <person name="Gross H."/>
        </authorList>
    </citation>
    <scope>NUCLEOTIDE SEQUENCE [LARGE SCALE GENOMIC DNA]</scope>
    <source>
        <strain evidence="3 4">DSM 17472</strain>
    </source>
</reference>
<sequence length="314" mass="34475">MPLATGALYGLTLRLMFTWELLDGVLEIVSTAFLVVAPLCVGALAVFMMGGEQRITVGQALRVSAHAMMWFLLAMLVLFLEGIICLVLVAPVYFVAAMIGGAVARWFIHRGMASRGTLSAFAILPLLAGPFEAAQDPVQSEQVIVDSIRIAAPPEIVFDQLAQVRDIRPDELGFSFLHLIGLPRPVAADMHGEGSGAVRISRWEKNVRFEEVITTWNRPYAMHYRFHIPPGSIPRDALDRHVEMGGEYFTVIDGGYDLARTSDGGTLLTLRTRFANRSQLKLYGNLWGKMVLHDFHGSILGLIRSRAEAASKGA</sequence>
<evidence type="ECO:0000313" key="3">
    <source>
        <dbReference type="EMBL" id="QBI04623.1"/>
    </source>
</evidence>
<name>A0A411X6Z6_9BURK</name>
<dbReference type="AlphaFoldDB" id="A0A411X6Z6"/>
<reference evidence="2" key="1">
    <citation type="journal article" date="2014" name="Int. J. Syst. Evol. Microbiol.">
        <title>Complete genome sequence of Corynebacterium casei LMG S-19264T (=DSM 44701T), isolated from a smear-ripened cheese.</title>
        <authorList>
            <consortium name="US DOE Joint Genome Institute (JGI-PGF)"/>
            <person name="Walter F."/>
            <person name="Albersmeier A."/>
            <person name="Kalinowski J."/>
            <person name="Ruckert C."/>
        </authorList>
    </citation>
    <scope>NUCLEOTIDE SEQUENCE</scope>
    <source>
        <strain evidence="2">KCTC 12343</strain>
    </source>
</reference>
<evidence type="ECO:0000256" key="1">
    <source>
        <dbReference type="SAM" id="Phobius"/>
    </source>
</evidence>
<dbReference type="EMBL" id="BMWV01000001">
    <property type="protein sequence ID" value="GGY28720.1"/>
    <property type="molecule type" value="Genomic_DNA"/>
</dbReference>
<evidence type="ECO:0000313" key="4">
    <source>
        <dbReference type="Proteomes" id="UP000292307"/>
    </source>
</evidence>
<gene>
    <name evidence="3" type="ORF">EYF70_30210</name>
    <name evidence="2" type="ORF">GCM10007387_08650</name>
</gene>
<dbReference type="EMBL" id="CP036401">
    <property type="protein sequence ID" value="QBI04623.1"/>
    <property type="molecule type" value="Genomic_DNA"/>
</dbReference>
<proteinExistence type="predicted"/>
<feature type="transmembrane region" description="Helical" evidence="1">
    <location>
        <begin position="60"/>
        <end position="80"/>
    </location>
</feature>
<dbReference type="SUPFAM" id="SSF55961">
    <property type="entry name" value="Bet v1-like"/>
    <property type="match status" value="1"/>
</dbReference>
<keyword evidence="1" id="KW-0472">Membrane</keyword>
<dbReference type="RefSeq" id="WP_131148684.1">
    <property type="nucleotide sequence ID" value="NZ_BMWV01000001.1"/>
</dbReference>
<feature type="transmembrane region" description="Helical" evidence="1">
    <location>
        <begin position="28"/>
        <end position="48"/>
    </location>
</feature>
<dbReference type="OrthoDB" id="118637at2"/>
<evidence type="ECO:0000313" key="5">
    <source>
        <dbReference type="Proteomes" id="UP000628442"/>
    </source>
</evidence>
<evidence type="ECO:0008006" key="6">
    <source>
        <dbReference type="Google" id="ProtNLM"/>
    </source>
</evidence>
<protein>
    <recommendedName>
        <fullName evidence="6">SRPBCC family protein</fullName>
    </recommendedName>
</protein>
<keyword evidence="4" id="KW-1185">Reference proteome</keyword>
<accession>A0A411X6Z6</accession>
<keyword evidence="1" id="KW-0812">Transmembrane</keyword>
<evidence type="ECO:0000313" key="2">
    <source>
        <dbReference type="EMBL" id="GGY28720.1"/>
    </source>
</evidence>
<organism evidence="2 5">
    <name type="scientific">Pseudoduganella albidiflava</name>
    <dbReference type="NCBI Taxonomy" id="321983"/>
    <lineage>
        <taxon>Bacteria</taxon>
        <taxon>Pseudomonadati</taxon>
        <taxon>Pseudomonadota</taxon>
        <taxon>Betaproteobacteria</taxon>
        <taxon>Burkholderiales</taxon>
        <taxon>Oxalobacteraceae</taxon>
        <taxon>Telluria group</taxon>
        <taxon>Pseudoduganella</taxon>
    </lineage>
</organism>